<dbReference type="Gene3D" id="3.30.450.20">
    <property type="entry name" value="PAS domain"/>
    <property type="match status" value="2"/>
</dbReference>
<gene>
    <name evidence="8" type="ORF">SAMN05878482_104222</name>
</gene>
<keyword evidence="2" id="KW-0067">ATP-binding</keyword>
<dbReference type="SUPFAM" id="SSF55785">
    <property type="entry name" value="PYP-like sensor domain (PAS domain)"/>
    <property type="match status" value="2"/>
</dbReference>
<keyword evidence="4" id="KW-0238">DNA-binding</keyword>
<dbReference type="Gene3D" id="1.10.8.60">
    <property type="match status" value="1"/>
</dbReference>
<dbReference type="PANTHER" id="PTHR32071">
    <property type="entry name" value="TRANSCRIPTIONAL REGULATORY PROTEIN"/>
    <property type="match status" value="1"/>
</dbReference>
<keyword evidence="1" id="KW-0547">Nucleotide-binding</keyword>
<proteinExistence type="predicted"/>
<keyword evidence="5" id="KW-0804">Transcription</keyword>
<evidence type="ECO:0000256" key="4">
    <source>
        <dbReference type="ARBA" id="ARBA00023125"/>
    </source>
</evidence>
<dbReference type="InterPro" id="IPR025943">
    <property type="entry name" value="Sigma_54_int_dom_ATP-bd_2"/>
</dbReference>
<dbReference type="Pfam" id="PF02954">
    <property type="entry name" value="HTH_8"/>
    <property type="match status" value="1"/>
</dbReference>
<protein>
    <submittedName>
        <fullName evidence="8">PAS modulated sigma54 specific transcriptional regulator, Fis family</fullName>
    </submittedName>
</protein>
<comment type="caution">
    <text evidence="8">The sequence shown here is derived from an EMBL/GenBank/DDBJ whole genome shotgun (WGS) entry which is preliminary data.</text>
</comment>
<dbReference type="PROSITE" id="PS50045">
    <property type="entry name" value="SIGMA54_INTERACT_4"/>
    <property type="match status" value="1"/>
</dbReference>
<dbReference type="Proteomes" id="UP000185829">
    <property type="component" value="Unassembled WGS sequence"/>
</dbReference>
<dbReference type="Gene3D" id="3.40.50.300">
    <property type="entry name" value="P-loop containing nucleotide triphosphate hydrolases"/>
    <property type="match status" value="1"/>
</dbReference>
<dbReference type="FunFam" id="3.40.50.300:FF:000006">
    <property type="entry name" value="DNA-binding transcriptional regulator NtrC"/>
    <property type="match status" value="1"/>
</dbReference>
<dbReference type="InterPro" id="IPR025944">
    <property type="entry name" value="Sigma_54_int_dom_CS"/>
</dbReference>
<feature type="domain" description="PAS" evidence="7">
    <location>
        <begin position="124"/>
        <end position="182"/>
    </location>
</feature>
<dbReference type="PROSITE" id="PS50112">
    <property type="entry name" value="PAS"/>
    <property type="match status" value="2"/>
</dbReference>
<dbReference type="InterPro" id="IPR035965">
    <property type="entry name" value="PAS-like_dom_sf"/>
</dbReference>
<dbReference type="SUPFAM" id="SSF52540">
    <property type="entry name" value="P-loop containing nucleoside triphosphate hydrolases"/>
    <property type="match status" value="1"/>
</dbReference>
<feature type="domain" description="PAS" evidence="7">
    <location>
        <begin position="8"/>
        <end position="52"/>
    </location>
</feature>
<dbReference type="PROSITE" id="PS00688">
    <property type="entry name" value="SIGMA54_INTERACT_3"/>
    <property type="match status" value="1"/>
</dbReference>
<dbReference type="PRINTS" id="PR01590">
    <property type="entry name" value="HTHFIS"/>
</dbReference>
<dbReference type="CDD" id="cd00009">
    <property type="entry name" value="AAA"/>
    <property type="match status" value="1"/>
</dbReference>
<dbReference type="InterPro" id="IPR003593">
    <property type="entry name" value="AAA+_ATPase"/>
</dbReference>
<dbReference type="InterPro" id="IPR002078">
    <property type="entry name" value="Sigma_54_int"/>
</dbReference>
<dbReference type="GO" id="GO:0043565">
    <property type="term" value="F:sequence-specific DNA binding"/>
    <property type="evidence" value="ECO:0007669"/>
    <property type="project" value="InterPro"/>
</dbReference>
<dbReference type="RefSeq" id="WP_076368757.1">
    <property type="nucleotide sequence ID" value="NZ_FTMX01000004.1"/>
</dbReference>
<organism evidence="8 9">
    <name type="scientific">Peribacillus simplex</name>
    <dbReference type="NCBI Taxonomy" id="1478"/>
    <lineage>
        <taxon>Bacteria</taxon>
        <taxon>Bacillati</taxon>
        <taxon>Bacillota</taxon>
        <taxon>Bacilli</taxon>
        <taxon>Bacillales</taxon>
        <taxon>Bacillaceae</taxon>
        <taxon>Peribacillus</taxon>
    </lineage>
</organism>
<dbReference type="AlphaFoldDB" id="A0A9X8RA66"/>
<dbReference type="InterPro" id="IPR002197">
    <property type="entry name" value="HTH_Fis"/>
</dbReference>
<dbReference type="CDD" id="cd00130">
    <property type="entry name" value="PAS"/>
    <property type="match status" value="2"/>
</dbReference>
<dbReference type="InterPro" id="IPR058031">
    <property type="entry name" value="AAA_lid_NorR"/>
</dbReference>
<dbReference type="GO" id="GO:0005524">
    <property type="term" value="F:ATP binding"/>
    <property type="evidence" value="ECO:0007669"/>
    <property type="project" value="UniProtKB-KW"/>
</dbReference>
<dbReference type="Pfam" id="PF00158">
    <property type="entry name" value="Sigma54_activat"/>
    <property type="match status" value="1"/>
</dbReference>
<dbReference type="NCBIfam" id="TIGR00229">
    <property type="entry name" value="sensory_box"/>
    <property type="match status" value="2"/>
</dbReference>
<dbReference type="SMART" id="SM00382">
    <property type="entry name" value="AAA"/>
    <property type="match status" value="1"/>
</dbReference>
<evidence type="ECO:0000259" key="7">
    <source>
        <dbReference type="PROSITE" id="PS50112"/>
    </source>
</evidence>
<evidence type="ECO:0000259" key="6">
    <source>
        <dbReference type="PROSITE" id="PS50045"/>
    </source>
</evidence>
<evidence type="ECO:0000256" key="5">
    <source>
        <dbReference type="ARBA" id="ARBA00023163"/>
    </source>
</evidence>
<dbReference type="Gene3D" id="1.10.10.60">
    <property type="entry name" value="Homeodomain-like"/>
    <property type="match status" value="1"/>
</dbReference>
<dbReference type="InterPro" id="IPR027417">
    <property type="entry name" value="P-loop_NTPase"/>
</dbReference>
<dbReference type="SMART" id="SM00091">
    <property type="entry name" value="PAS"/>
    <property type="match status" value="2"/>
</dbReference>
<dbReference type="Pfam" id="PF00989">
    <property type="entry name" value="PAS"/>
    <property type="match status" value="1"/>
</dbReference>
<dbReference type="Pfam" id="PF13188">
    <property type="entry name" value="PAS_8"/>
    <property type="match status" value="1"/>
</dbReference>
<dbReference type="InterPro" id="IPR009057">
    <property type="entry name" value="Homeodomain-like_sf"/>
</dbReference>
<dbReference type="EMBL" id="FTMX01000004">
    <property type="protein sequence ID" value="SIR55003.1"/>
    <property type="molecule type" value="Genomic_DNA"/>
</dbReference>
<reference evidence="8 9" key="1">
    <citation type="submission" date="2017-01" db="EMBL/GenBank/DDBJ databases">
        <authorList>
            <person name="Varghese N."/>
            <person name="Submissions S."/>
        </authorList>
    </citation>
    <scope>NUCLEOTIDE SEQUENCE [LARGE SCALE GENOMIC DNA]</scope>
    <source>
        <strain evidence="8 9">RUG2-6</strain>
    </source>
</reference>
<evidence type="ECO:0000313" key="8">
    <source>
        <dbReference type="EMBL" id="SIR55003.1"/>
    </source>
</evidence>
<evidence type="ECO:0000256" key="1">
    <source>
        <dbReference type="ARBA" id="ARBA00022741"/>
    </source>
</evidence>
<dbReference type="GO" id="GO:0006355">
    <property type="term" value="P:regulation of DNA-templated transcription"/>
    <property type="evidence" value="ECO:0007669"/>
    <property type="project" value="InterPro"/>
</dbReference>
<evidence type="ECO:0000256" key="2">
    <source>
        <dbReference type="ARBA" id="ARBA00022840"/>
    </source>
</evidence>
<dbReference type="InterPro" id="IPR013767">
    <property type="entry name" value="PAS_fold"/>
</dbReference>
<dbReference type="PROSITE" id="PS00676">
    <property type="entry name" value="SIGMA54_INTERACT_2"/>
    <property type="match status" value="1"/>
</dbReference>
<dbReference type="InterPro" id="IPR000014">
    <property type="entry name" value="PAS"/>
</dbReference>
<feature type="domain" description="Sigma-54 factor interaction" evidence="6">
    <location>
        <begin position="273"/>
        <end position="501"/>
    </location>
</feature>
<sequence>MHKKDSLYHTLFNILFNNVQDGIAIINSQGKIEKCNHILQKITGQLEKEIIGLTLEELMPGIQLNNKEFVQYHITSMKKDVILRKNVVMEGNNHLEIFLVTENNIDENNIDVKLTHEYKEIKWLNEMYENVLNSIDEGIHVADVSGSIRFINSAQEKLDGYKSEDILEKHWLDVYDLTEESSLVLKAVKDRKPILDRYQNYVTHNGKYVSIVASAIPLYSNGNLFGAVAITKDFIKFKETSDKLLKLYNGTPNQNGNKSKHSIKDSHFTFNEILGENDHILESIKLGRMAAHSESPVFIFGETGTGKEMFTQSIHMASKRSKGPFLAINCAAIPESLLEGILFGTTKGAFTGAVDRKGLVEQANGGTLFLDEINSMSLTLQSKLLRVLQEKKVMKLGGNHETSVDVRIISSCNIEPIEAIEQGKLRNDLFYRLAVIYLPIPPLRERLDDIQLLLRHFIEYYNKSMNRNVIGIRPQVLNMFHNYQWPGNIRQLKHCLESAMNLISIDESFIGLEHIPQYLRNSFKLNNEMKTGIASGTSNLNILGEIKREEKENIIIALKRNNGNVAKAAEDLGMSRQRLHYRLKKYNLK</sequence>
<dbReference type="SUPFAM" id="SSF46689">
    <property type="entry name" value="Homeodomain-like"/>
    <property type="match status" value="1"/>
</dbReference>
<dbReference type="PROSITE" id="PS00675">
    <property type="entry name" value="SIGMA54_INTERACT_1"/>
    <property type="match status" value="1"/>
</dbReference>
<accession>A0A9X8RA66</accession>
<dbReference type="InterPro" id="IPR025662">
    <property type="entry name" value="Sigma_54_int_dom_ATP-bd_1"/>
</dbReference>
<evidence type="ECO:0000313" key="9">
    <source>
        <dbReference type="Proteomes" id="UP000185829"/>
    </source>
</evidence>
<evidence type="ECO:0000256" key="3">
    <source>
        <dbReference type="ARBA" id="ARBA00023015"/>
    </source>
</evidence>
<name>A0A9X8RA66_9BACI</name>
<dbReference type="Pfam" id="PF25601">
    <property type="entry name" value="AAA_lid_14"/>
    <property type="match status" value="1"/>
</dbReference>
<dbReference type="PANTHER" id="PTHR32071:SF74">
    <property type="entry name" value="TRANSCRIPTIONAL ACTIVATOR ROCR"/>
    <property type="match status" value="1"/>
</dbReference>
<keyword evidence="3" id="KW-0805">Transcription regulation</keyword>